<organism evidence="4 5">
    <name type="scientific">Pseudocohnilembus persalinus</name>
    <name type="common">Ciliate</name>
    <dbReference type="NCBI Taxonomy" id="266149"/>
    <lineage>
        <taxon>Eukaryota</taxon>
        <taxon>Sar</taxon>
        <taxon>Alveolata</taxon>
        <taxon>Ciliophora</taxon>
        <taxon>Intramacronucleata</taxon>
        <taxon>Oligohymenophorea</taxon>
        <taxon>Scuticociliatia</taxon>
        <taxon>Philasterida</taxon>
        <taxon>Pseudocohnilembidae</taxon>
        <taxon>Pseudocohnilembus</taxon>
    </lineage>
</organism>
<reference evidence="4 5" key="1">
    <citation type="journal article" date="2015" name="Sci. Rep.">
        <title>Genome of the facultative scuticociliatosis pathogen Pseudocohnilembus persalinus provides insight into its virulence through horizontal gene transfer.</title>
        <authorList>
            <person name="Xiong J."/>
            <person name="Wang G."/>
            <person name="Cheng J."/>
            <person name="Tian M."/>
            <person name="Pan X."/>
            <person name="Warren A."/>
            <person name="Jiang C."/>
            <person name="Yuan D."/>
            <person name="Miao W."/>
        </authorList>
    </citation>
    <scope>NUCLEOTIDE SEQUENCE [LARGE SCALE GENOMIC DNA]</scope>
    <source>
        <strain evidence="4">36N120E</strain>
    </source>
</reference>
<feature type="domain" description="Aldehyde dehydrogenase" evidence="3">
    <location>
        <begin position="26"/>
        <end position="496"/>
    </location>
</feature>
<dbReference type="InterPro" id="IPR016162">
    <property type="entry name" value="Ald_DH_N"/>
</dbReference>
<dbReference type="PANTHER" id="PTHR11699">
    <property type="entry name" value="ALDEHYDE DEHYDROGENASE-RELATED"/>
    <property type="match status" value="1"/>
</dbReference>
<name>A0A0V0QXE7_PSEPJ</name>
<dbReference type="OrthoDB" id="310895at2759"/>
<proteinExistence type="inferred from homology"/>
<keyword evidence="5" id="KW-1185">Reference proteome</keyword>
<dbReference type="GO" id="GO:0016620">
    <property type="term" value="F:oxidoreductase activity, acting on the aldehyde or oxo group of donors, NAD or NADP as acceptor"/>
    <property type="evidence" value="ECO:0007669"/>
    <property type="project" value="InterPro"/>
</dbReference>
<gene>
    <name evidence="4" type="ORF">PPERSA_11531</name>
</gene>
<dbReference type="FunFam" id="3.40.605.10:FF:000007">
    <property type="entry name" value="NAD/NADP-dependent betaine aldehyde dehydrogenase"/>
    <property type="match status" value="1"/>
</dbReference>
<dbReference type="InterPro" id="IPR016161">
    <property type="entry name" value="Ald_DH/histidinol_DH"/>
</dbReference>
<dbReference type="Proteomes" id="UP000054937">
    <property type="component" value="Unassembled WGS sequence"/>
</dbReference>
<dbReference type="InterPro" id="IPR016163">
    <property type="entry name" value="Ald_DH_C"/>
</dbReference>
<evidence type="ECO:0000313" key="4">
    <source>
        <dbReference type="EMBL" id="KRX06886.1"/>
    </source>
</evidence>
<dbReference type="Gene3D" id="3.40.309.10">
    <property type="entry name" value="Aldehyde Dehydrogenase, Chain A, domain 2"/>
    <property type="match status" value="1"/>
</dbReference>
<evidence type="ECO:0000259" key="3">
    <source>
        <dbReference type="Pfam" id="PF00171"/>
    </source>
</evidence>
<dbReference type="AlphaFoldDB" id="A0A0V0QXE7"/>
<dbReference type="Pfam" id="PF00171">
    <property type="entry name" value="Aldedh"/>
    <property type="match status" value="1"/>
</dbReference>
<dbReference type="InterPro" id="IPR015590">
    <property type="entry name" value="Aldehyde_DH_dom"/>
</dbReference>
<sequence>MSILEYKEPQQNDLPPCQLFINGEFVSSSKKAEIQLINPSNGQNICKIQEGDKQDIEIAIEHAKQSFGTWKNVNVQERCQYILNLADEVEKNKKQFIQIESFNTGRTIEQSSLEINQIIEILRFYGGQSNAMMGKTFVNSSNQMNYTQKLPFGVVGVITGWNSQFLNAVKIFVPALIAGNTIVHKCSEITPLSLLKLCQAMQQIGFPRGVYNMVTGYGPTAGKALSTSRKIQMLSYQGSLETGKIIEQDNNKSLKKLKISYNCKGIIIVGPDVDVEGCANLAWLCTTYSNGQNNMSAERILIHQQVYDKFLGILKKIAKQHMKIGSPFEGASFGPMVNKFQLEKIQKYVDLVQKQMGGKIEEGGKIIEGKSGYYFPPTLITDVQDIDEENQENLANQVIEGILAPVVQLLKPWKSIDEVIERANKNSLGNSCIIMEKNQGAVQKLIRNLQFSNVYINSWMLPNIQIPYSGSLHQAKYNSEQGGIELINEYCEQKAIYIHYEEKQM</sequence>
<keyword evidence="2" id="KW-0560">Oxidoreductase</keyword>
<dbReference type="Gene3D" id="3.40.605.10">
    <property type="entry name" value="Aldehyde Dehydrogenase, Chain A, domain 1"/>
    <property type="match status" value="1"/>
</dbReference>
<evidence type="ECO:0000256" key="2">
    <source>
        <dbReference type="ARBA" id="ARBA00023002"/>
    </source>
</evidence>
<dbReference type="EMBL" id="LDAU01000091">
    <property type="protein sequence ID" value="KRX06886.1"/>
    <property type="molecule type" value="Genomic_DNA"/>
</dbReference>
<protein>
    <submittedName>
        <fullName evidence="4">Aldehyde/histidinol dehydrogenase</fullName>
    </submittedName>
</protein>
<accession>A0A0V0QXE7</accession>
<comment type="caution">
    <text evidence="4">The sequence shown here is derived from an EMBL/GenBank/DDBJ whole genome shotgun (WGS) entry which is preliminary data.</text>
</comment>
<dbReference type="InParanoid" id="A0A0V0QXE7"/>
<dbReference type="SUPFAM" id="SSF53720">
    <property type="entry name" value="ALDH-like"/>
    <property type="match status" value="1"/>
</dbReference>
<evidence type="ECO:0000313" key="5">
    <source>
        <dbReference type="Proteomes" id="UP000054937"/>
    </source>
</evidence>
<evidence type="ECO:0000256" key="1">
    <source>
        <dbReference type="ARBA" id="ARBA00009986"/>
    </source>
</evidence>
<comment type="similarity">
    <text evidence="1">Belongs to the aldehyde dehydrogenase family.</text>
</comment>